<feature type="domain" description="NADPH-dependent FMN reductase-like" evidence="5">
    <location>
        <begin position="7"/>
        <end position="157"/>
    </location>
</feature>
<dbReference type="InterPro" id="IPR029039">
    <property type="entry name" value="Flavoprotein-like_sf"/>
</dbReference>
<evidence type="ECO:0000256" key="2">
    <source>
        <dbReference type="ARBA" id="ARBA00022643"/>
    </source>
</evidence>
<dbReference type="EC" id="1.-.-.-" evidence="6"/>
<name>A0ABV3KEV2_9MICC</name>
<dbReference type="NCBIfam" id="TIGR04037">
    <property type="entry name" value="LLM_duo_CE1759"/>
    <property type="match status" value="1"/>
</dbReference>
<evidence type="ECO:0000256" key="3">
    <source>
        <dbReference type="ARBA" id="ARBA00023002"/>
    </source>
</evidence>
<comment type="caution">
    <text evidence="6">The sequence shown here is derived from an EMBL/GenBank/DDBJ whole genome shotgun (WGS) entry which is preliminary data.</text>
</comment>
<dbReference type="PANTHER" id="PTHR43408">
    <property type="entry name" value="FMN REDUCTASE (NADPH)"/>
    <property type="match status" value="1"/>
</dbReference>
<keyword evidence="2" id="KW-0288">FMN</keyword>
<dbReference type="Gene3D" id="3.40.50.360">
    <property type="match status" value="1"/>
</dbReference>
<evidence type="ECO:0000259" key="5">
    <source>
        <dbReference type="Pfam" id="PF03358"/>
    </source>
</evidence>
<dbReference type="InterPro" id="IPR005025">
    <property type="entry name" value="FMN_Rdtase-like_dom"/>
</dbReference>
<dbReference type="InterPro" id="IPR023932">
    <property type="entry name" value="CE1759_FMN_reduct"/>
</dbReference>
<keyword evidence="1" id="KW-0285">Flavoprotein</keyword>
<reference evidence="6 7" key="1">
    <citation type="submission" date="2024-06" db="EMBL/GenBank/DDBJ databases">
        <title>The Natural Products Discovery Center: Release of the First 8490 Sequenced Strains for Exploring Actinobacteria Biosynthetic Diversity.</title>
        <authorList>
            <person name="Kalkreuter E."/>
            <person name="Kautsar S.A."/>
            <person name="Yang D."/>
            <person name="Bader C.D."/>
            <person name="Teijaro C.N."/>
            <person name="Fluegel L."/>
            <person name="Davis C.M."/>
            <person name="Simpson J.R."/>
            <person name="Lauterbach L."/>
            <person name="Steele A.D."/>
            <person name="Gui C."/>
            <person name="Meng S."/>
            <person name="Li G."/>
            <person name="Viehrig K."/>
            <person name="Ye F."/>
            <person name="Su P."/>
            <person name="Kiefer A.F."/>
            <person name="Nichols A."/>
            <person name="Cepeda A.J."/>
            <person name="Yan W."/>
            <person name="Fan B."/>
            <person name="Jiang Y."/>
            <person name="Adhikari A."/>
            <person name="Zheng C.-J."/>
            <person name="Schuster L."/>
            <person name="Cowan T.M."/>
            <person name="Smanski M.J."/>
            <person name="Chevrette M.G."/>
            <person name="De Carvalho L.P.S."/>
            <person name="Shen B."/>
        </authorList>
    </citation>
    <scope>NUCLEOTIDE SEQUENCE [LARGE SCALE GENOMIC DNA]</scope>
    <source>
        <strain evidence="6 7">NPDC079179</strain>
    </source>
</reference>
<gene>
    <name evidence="6" type="ORF">AB0O96_11810</name>
</gene>
<sequence length="248" mass="25304">MTDRRSIAVVTAGLSEDASTTRLARAIAQAASDVVSRDGAPEPEVRLVNLRDVAHGITDAMLTGMAPAPVQDALDAVLTADALVAATPTYKASYSGLFKAFFDLFDEGALENLPTVVAATGGSPRHSLVLDTALRPLFSYLKALTLPIGVYAATEDWADASLQSRIERSGAALAGMLGVGTPGHDVAGPGHAAGAGSGATEDGASAADGASTEPVGARRNAPPRPDRSVRDEFAAVPNFEDLLAAVRG</sequence>
<dbReference type="EMBL" id="JBFBLL010000009">
    <property type="protein sequence ID" value="MEV8158868.1"/>
    <property type="molecule type" value="Genomic_DNA"/>
</dbReference>
<evidence type="ECO:0000256" key="4">
    <source>
        <dbReference type="SAM" id="MobiDB-lite"/>
    </source>
</evidence>
<dbReference type="InterPro" id="IPR051814">
    <property type="entry name" value="NAD(P)H-dep_FMN_reductase"/>
</dbReference>
<dbReference type="GO" id="GO:0016491">
    <property type="term" value="F:oxidoreductase activity"/>
    <property type="evidence" value="ECO:0007669"/>
    <property type="project" value="UniProtKB-KW"/>
</dbReference>
<keyword evidence="7" id="KW-1185">Reference proteome</keyword>
<dbReference type="SUPFAM" id="SSF52218">
    <property type="entry name" value="Flavoproteins"/>
    <property type="match status" value="1"/>
</dbReference>
<dbReference type="Pfam" id="PF03358">
    <property type="entry name" value="FMN_red"/>
    <property type="match status" value="1"/>
</dbReference>
<protein>
    <submittedName>
        <fullName evidence="6">CE1759 family FMN reductase</fullName>
        <ecNumber evidence="6">1.-.-.-</ecNumber>
    </submittedName>
</protein>
<evidence type="ECO:0000313" key="7">
    <source>
        <dbReference type="Proteomes" id="UP001553031"/>
    </source>
</evidence>
<keyword evidence="3 6" id="KW-0560">Oxidoreductase</keyword>
<feature type="region of interest" description="Disordered" evidence="4">
    <location>
        <begin position="185"/>
        <end position="233"/>
    </location>
</feature>
<dbReference type="Proteomes" id="UP001553031">
    <property type="component" value="Unassembled WGS sequence"/>
</dbReference>
<dbReference type="RefSeq" id="WP_144943239.1">
    <property type="nucleotide sequence ID" value="NZ_BAAARF010000013.1"/>
</dbReference>
<evidence type="ECO:0000256" key="1">
    <source>
        <dbReference type="ARBA" id="ARBA00022630"/>
    </source>
</evidence>
<evidence type="ECO:0000313" key="6">
    <source>
        <dbReference type="EMBL" id="MEV8158868.1"/>
    </source>
</evidence>
<feature type="compositionally biased region" description="Basic and acidic residues" evidence="4">
    <location>
        <begin position="224"/>
        <end position="233"/>
    </location>
</feature>
<accession>A0ABV3KEV2</accession>
<proteinExistence type="predicted"/>
<dbReference type="PANTHER" id="PTHR43408:SF2">
    <property type="entry name" value="FMN REDUCTASE (NADPH)"/>
    <property type="match status" value="1"/>
</dbReference>
<organism evidence="6 7">
    <name type="scientific">Kocuria salsicia</name>
    <dbReference type="NCBI Taxonomy" id="664639"/>
    <lineage>
        <taxon>Bacteria</taxon>
        <taxon>Bacillati</taxon>
        <taxon>Actinomycetota</taxon>
        <taxon>Actinomycetes</taxon>
        <taxon>Micrococcales</taxon>
        <taxon>Micrococcaceae</taxon>
        <taxon>Kocuria</taxon>
    </lineage>
</organism>